<dbReference type="InterPro" id="IPR036465">
    <property type="entry name" value="vWFA_dom_sf"/>
</dbReference>
<feature type="domain" description="Cobalamin biosynthesis protein CobT VWA" evidence="1">
    <location>
        <begin position="97"/>
        <end position="295"/>
    </location>
</feature>
<dbReference type="InterPro" id="IPR025861">
    <property type="entry name" value="CobT_VWA_dom"/>
</dbReference>
<gene>
    <name evidence="2" type="ORF">SAMN04488115_103364</name>
</gene>
<dbReference type="PANTHER" id="PTHR41248">
    <property type="entry name" value="NORD PROTEIN"/>
    <property type="match status" value="1"/>
</dbReference>
<organism evidence="2 3">
    <name type="scientific">Bosea lathyri</name>
    <dbReference type="NCBI Taxonomy" id="1036778"/>
    <lineage>
        <taxon>Bacteria</taxon>
        <taxon>Pseudomonadati</taxon>
        <taxon>Pseudomonadota</taxon>
        <taxon>Alphaproteobacteria</taxon>
        <taxon>Hyphomicrobiales</taxon>
        <taxon>Boseaceae</taxon>
        <taxon>Bosea</taxon>
    </lineage>
</organism>
<evidence type="ECO:0000259" key="1">
    <source>
        <dbReference type="Pfam" id="PF11775"/>
    </source>
</evidence>
<accession>A0A1H5XSW7</accession>
<proteinExistence type="predicted"/>
<protein>
    <submittedName>
        <fullName evidence="2">Cobaltochelatase, CobT subunit</fullName>
    </submittedName>
</protein>
<dbReference type="RefSeq" id="WP_103872192.1">
    <property type="nucleotide sequence ID" value="NZ_FNUY01000003.1"/>
</dbReference>
<dbReference type="InterPro" id="IPR051928">
    <property type="entry name" value="NorD/CobT"/>
</dbReference>
<evidence type="ECO:0000313" key="2">
    <source>
        <dbReference type="EMBL" id="SEG14480.1"/>
    </source>
</evidence>
<dbReference type="OrthoDB" id="7557871at2"/>
<keyword evidence="3" id="KW-1185">Reference proteome</keyword>
<dbReference type="Proteomes" id="UP000236743">
    <property type="component" value="Unassembled WGS sequence"/>
</dbReference>
<dbReference type="SUPFAM" id="SSF53300">
    <property type="entry name" value="vWA-like"/>
    <property type="match status" value="1"/>
</dbReference>
<evidence type="ECO:0000313" key="3">
    <source>
        <dbReference type="Proteomes" id="UP000236743"/>
    </source>
</evidence>
<dbReference type="AlphaFoldDB" id="A0A1H5XSW7"/>
<sequence length="318" mass="35098">MRWARFFGWHKAEHAAPALMPEPAGYRVYTRAYDCEVSLRNLDQVLEPMSSSQALEHEALKIAYRDTFGEWRAFANAKAILVRNELTQLMTREVRAGTAITILVDLSGSMRGQRILMCLTAIQTFGIMIEALGIKFEILGFTTSMWRGGRPREQWLRDGKPAWPGRLNEILHLVIASSGNNTESVRLADFPTLLRPDLLKENIDGEAVSWAAERLMLNDSRHRQLIIISDGAPMDDATFLANGGALLHAHLVETVGAIQRSGDIDIAAIGVDCVPNLCYGNRTKTSSADELLESLFSIARSISSSATGRSNLAKGCLN</sequence>
<dbReference type="Gene3D" id="3.40.50.410">
    <property type="entry name" value="von Willebrand factor, type A domain"/>
    <property type="match status" value="1"/>
</dbReference>
<dbReference type="EMBL" id="FNUY01000003">
    <property type="protein sequence ID" value="SEG14480.1"/>
    <property type="molecule type" value="Genomic_DNA"/>
</dbReference>
<dbReference type="Pfam" id="PF11775">
    <property type="entry name" value="CobT_C"/>
    <property type="match status" value="1"/>
</dbReference>
<dbReference type="PANTHER" id="PTHR41248:SF1">
    <property type="entry name" value="NORD PROTEIN"/>
    <property type="match status" value="1"/>
</dbReference>
<name>A0A1H5XSW7_9HYPH</name>
<reference evidence="2 3" key="1">
    <citation type="submission" date="2016-10" db="EMBL/GenBank/DDBJ databases">
        <authorList>
            <person name="de Groot N.N."/>
        </authorList>
    </citation>
    <scope>NUCLEOTIDE SEQUENCE [LARGE SCALE GENOMIC DNA]</scope>
    <source>
        <strain evidence="2 3">DSM 26656</strain>
    </source>
</reference>